<organism evidence="2">
    <name type="scientific">Perkinsus marinus (strain ATCC 50983 / TXsc)</name>
    <dbReference type="NCBI Taxonomy" id="423536"/>
    <lineage>
        <taxon>Eukaryota</taxon>
        <taxon>Sar</taxon>
        <taxon>Alveolata</taxon>
        <taxon>Perkinsozoa</taxon>
        <taxon>Perkinsea</taxon>
        <taxon>Perkinsida</taxon>
        <taxon>Perkinsidae</taxon>
        <taxon>Perkinsus</taxon>
    </lineage>
</organism>
<proteinExistence type="predicted"/>
<feature type="non-terminal residue" evidence="1">
    <location>
        <position position="67"/>
    </location>
</feature>
<reference evidence="1 2" key="1">
    <citation type="submission" date="2008-07" db="EMBL/GenBank/DDBJ databases">
        <authorList>
            <person name="El-Sayed N."/>
            <person name="Caler E."/>
            <person name="Inman J."/>
            <person name="Amedeo P."/>
            <person name="Hass B."/>
            <person name="Wortman J."/>
        </authorList>
    </citation>
    <scope>NUCLEOTIDE SEQUENCE [LARGE SCALE GENOMIC DNA]</scope>
    <source>
        <strain evidence="2">ATCC 50983 / TXsc</strain>
    </source>
</reference>
<dbReference type="RefSeq" id="XP_002779956.1">
    <property type="nucleotide sequence ID" value="XM_002779910.1"/>
</dbReference>
<evidence type="ECO:0000313" key="2">
    <source>
        <dbReference type="Proteomes" id="UP000007800"/>
    </source>
</evidence>
<dbReference type="OrthoDB" id="6432499at2759"/>
<gene>
    <name evidence="1" type="ORF">Pmar_PMAR028745</name>
</gene>
<dbReference type="InParanoid" id="C5KUU2"/>
<dbReference type="GeneID" id="9060322"/>
<dbReference type="Proteomes" id="UP000007800">
    <property type="component" value="Unassembled WGS sequence"/>
</dbReference>
<sequence>LCTAPNPALTGFAAYADDVVLWASGSSQFEVDCKLQLVLNRVQSWVESVGMELAEDKTRLIYFTKTK</sequence>
<evidence type="ECO:0000313" key="1">
    <source>
        <dbReference type="EMBL" id="EER11751.1"/>
    </source>
</evidence>
<protein>
    <submittedName>
        <fullName evidence="1">Uncharacterized protein</fullName>
    </submittedName>
</protein>
<name>C5KUU2_PERM5</name>
<dbReference type="EMBL" id="GG676352">
    <property type="protein sequence ID" value="EER11751.1"/>
    <property type="molecule type" value="Genomic_DNA"/>
</dbReference>
<keyword evidence="2" id="KW-1185">Reference proteome</keyword>
<accession>C5KUU2</accession>
<feature type="non-terminal residue" evidence="1">
    <location>
        <position position="1"/>
    </location>
</feature>
<dbReference type="AlphaFoldDB" id="C5KUU2"/>